<comment type="caution">
    <text evidence="3">The sequence shown here is derived from an EMBL/GenBank/DDBJ whole genome shotgun (WGS) entry which is preliminary data.</text>
</comment>
<evidence type="ECO:0000313" key="3">
    <source>
        <dbReference type="EMBL" id="MDT3402042.1"/>
    </source>
</evidence>
<dbReference type="InterPro" id="IPR013783">
    <property type="entry name" value="Ig-like_fold"/>
</dbReference>
<feature type="domain" description="Glycosyl hydrolases family 2 sugar binding" evidence="2">
    <location>
        <begin position="90"/>
        <end position="180"/>
    </location>
</feature>
<evidence type="ECO:0000256" key="1">
    <source>
        <dbReference type="ARBA" id="ARBA00007401"/>
    </source>
</evidence>
<dbReference type="RefSeq" id="WP_311948159.1">
    <property type="nucleotide sequence ID" value="NZ_JAVLVU010000001.1"/>
</dbReference>
<dbReference type="InterPro" id="IPR006104">
    <property type="entry name" value="Glyco_hydro_2_N"/>
</dbReference>
<dbReference type="InterPro" id="IPR051913">
    <property type="entry name" value="GH2_Domain-Containing"/>
</dbReference>
<evidence type="ECO:0000259" key="2">
    <source>
        <dbReference type="Pfam" id="PF02837"/>
    </source>
</evidence>
<dbReference type="Pfam" id="PF02837">
    <property type="entry name" value="Glyco_hydro_2_N"/>
    <property type="match status" value="1"/>
</dbReference>
<name>A0ABU3GQK3_9SPHI</name>
<reference evidence="4" key="1">
    <citation type="submission" date="2023-07" db="EMBL/GenBank/DDBJ databases">
        <title>Functional and genomic diversity of the sorghum phyllosphere microbiome.</title>
        <authorList>
            <person name="Shade A."/>
        </authorList>
    </citation>
    <scope>NUCLEOTIDE SEQUENCE [LARGE SCALE GENOMIC DNA]</scope>
    <source>
        <strain evidence="4">SORGH_AS_0422</strain>
    </source>
</reference>
<proteinExistence type="inferred from homology"/>
<dbReference type="PANTHER" id="PTHR42732:SF1">
    <property type="entry name" value="BETA-MANNOSIDASE"/>
    <property type="match status" value="1"/>
</dbReference>
<dbReference type="EMBL" id="JAVLVU010000001">
    <property type="protein sequence ID" value="MDT3402042.1"/>
    <property type="molecule type" value="Genomic_DNA"/>
</dbReference>
<dbReference type="Gene3D" id="2.60.120.260">
    <property type="entry name" value="Galactose-binding domain-like"/>
    <property type="match status" value="1"/>
</dbReference>
<protein>
    <submittedName>
        <fullName evidence="3">Beta-galactosidase/beta-glucuronidase</fullName>
    </submittedName>
</protein>
<dbReference type="Proteomes" id="UP001258315">
    <property type="component" value="Unassembled WGS sequence"/>
</dbReference>
<dbReference type="InterPro" id="IPR008979">
    <property type="entry name" value="Galactose-bd-like_sf"/>
</dbReference>
<comment type="similarity">
    <text evidence="1">Belongs to the glycosyl hydrolase 2 family.</text>
</comment>
<organism evidence="3 4">
    <name type="scientific">Mucilaginibacter terrae</name>
    <dbReference type="NCBI Taxonomy" id="1955052"/>
    <lineage>
        <taxon>Bacteria</taxon>
        <taxon>Pseudomonadati</taxon>
        <taxon>Bacteroidota</taxon>
        <taxon>Sphingobacteriia</taxon>
        <taxon>Sphingobacteriales</taxon>
        <taxon>Sphingobacteriaceae</taxon>
        <taxon>Mucilaginibacter</taxon>
    </lineage>
</organism>
<sequence>MNIYTKLLVGFALIFAVGIHKLSAQTISHRDSLINFDWKFFIGDNPAAKEKTFTDTKWQTVHLPHDGSIAGGFDTVSGTRQNGFRPRHIGWYRKVLFVPASAKGKIISIEFEGVYRAAEVWVNGIYLGKHLNGYTGFTYDVTKHMVAGQTNTIAVRYDNTYKQSSRWYTGEGIYRNVWLHVKAPLHIVENGTYITTPFISNNQAKISVQTEVVNKADTAVLATLKTVIISSEGKEVGSMLSAVPFACASNLQLSAV</sequence>
<gene>
    <name evidence="3" type="ORF">QE417_001114</name>
</gene>
<evidence type="ECO:0000313" key="4">
    <source>
        <dbReference type="Proteomes" id="UP001258315"/>
    </source>
</evidence>
<dbReference type="SUPFAM" id="SSF49785">
    <property type="entry name" value="Galactose-binding domain-like"/>
    <property type="match status" value="1"/>
</dbReference>
<dbReference type="Gene3D" id="2.60.40.10">
    <property type="entry name" value="Immunoglobulins"/>
    <property type="match status" value="1"/>
</dbReference>
<dbReference type="PANTHER" id="PTHR42732">
    <property type="entry name" value="BETA-GALACTOSIDASE"/>
    <property type="match status" value="1"/>
</dbReference>
<keyword evidence="4" id="KW-1185">Reference proteome</keyword>
<accession>A0ABU3GQK3</accession>